<evidence type="ECO:0000313" key="2">
    <source>
        <dbReference type="EMBL" id="QDQ96829.1"/>
    </source>
</evidence>
<dbReference type="Pfam" id="PF02405">
    <property type="entry name" value="MlaE"/>
    <property type="match status" value="1"/>
</dbReference>
<feature type="transmembrane region" description="Helical" evidence="1">
    <location>
        <begin position="90"/>
        <end position="114"/>
    </location>
</feature>
<dbReference type="InterPro" id="IPR030802">
    <property type="entry name" value="Permease_MalE"/>
</dbReference>
<dbReference type="Proteomes" id="UP000317344">
    <property type="component" value="Chromosome"/>
</dbReference>
<proteinExistence type="predicted"/>
<sequence>MNKVMEGPVKGIGGFFAMTLDSFRYTFSRPIQWREFIEQAWFIARVSMIPTILVAVPFTVLVSFTLNILLREIGASDLSGAGAAFGTISQVGPMVTVLIVAGAGATAICADLGARTIREEIAAMEVLGIDPVKRLVIPRMWASMLVAILLNAMVSTIGIFGGFVFSVFLQDVNPGAFVNGIPVLTDLGDLIISEVKAGVFGVIAGLVACYRGLTVKGGPKSVGDAVNETVVYAFMALFVANVIITAVGVKIAG</sequence>
<reference evidence="2 3" key="2">
    <citation type="submission" date="2019-07" db="EMBL/GenBank/DDBJ databases">
        <authorList>
            <person name="Huang Y."/>
        </authorList>
    </citation>
    <scope>NUCLEOTIDE SEQUENCE [LARGE SCALE GENOMIC DNA]</scope>
    <source>
        <strain evidence="2 3">HY188</strain>
    </source>
</reference>
<dbReference type="AlphaFoldDB" id="A0A516X166"/>
<dbReference type="OrthoDB" id="5243306at2"/>
<dbReference type="EMBL" id="CP041765">
    <property type="protein sequence ID" value="QDQ96829.1"/>
    <property type="molecule type" value="Genomic_DNA"/>
</dbReference>
<keyword evidence="1" id="KW-0472">Membrane</keyword>
<evidence type="ECO:0000313" key="3">
    <source>
        <dbReference type="Proteomes" id="UP000317344"/>
    </source>
</evidence>
<dbReference type="PANTHER" id="PTHR30188">
    <property type="entry name" value="ABC TRANSPORTER PERMEASE PROTEIN-RELATED"/>
    <property type="match status" value="1"/>
</dbReference>
<evidence type="ECO:0000256" key="1">
    <source>
        <dbReference type="SAM" id="Phobius"/>
    </source>
</evidence>
<name>A0A516X166_9ACTN</name>
<keyword evidence="1" id="KW-0812">Transmembrane</keyword>
<dbReference type="GO" id="GO:0005548">
    <property type="term" value="F:phospholipid transporter activity"/>
    <property type="evidence" value="ECO:0007669"/>
    <property type="project" value="TreeGrafter"/>
</dbReference>
<dbReference type="PANTHER" id="PTHR30188:SF4">
    <property type="entry name" value="PROTEIN TRIGALACTOSYLDIACYLGLYCEROL 1, CHLOROPLASTIC"/>
    <property type="match status" value="1"/>
</dbReference>
<keyword evidence="1" id="KW-1133">Transmembrane helix</keyword>
<feature type="transmembrane region" description="Helical" evidence="1">
    <location>
        <begin position="190"/>
        <end position="210"/>
    </location>
</feature>
<organism evidence="2 3">
    <name type="scientific">Tomitella fengzijianii</name>
    <dbReference type="NCBI Taxonomy" id="2597660"/>
    <lineage>
        <taxon>Bacteria</taxon>
        <taxon>Bacillati</taxon>
        <taxon>Actinomycetota</taxon>
        <taxon>Actinomycetes</taxon>
        <taxon>Mycobacteriales</taxon>
        <taxon>Tomitella</taxon>
    </lineage>
</organism>
<dbReference type="GO" id="GO:0043190">
    <property type="term" value="C:ATP-binding cassette (ABC) transporter complex"/>
    <property type="evidence" value="ECO:0007669"/>
    <property type="project" value="InterPro"/>
</dbReference>
<gene>
    <name evidence="2" type="ORF">FO059_05065</name>
</gene>
<feature type="transmembrane region" description="Helical" evidence="1">
    <location>
        <begin position="230"/>
        <end position="252"/>
    </location>
</feature>
<dbReference type="KEGG" id="toy:FO059_05065"/>
<feature type="transmembrane region" description="Helical" evidence="1">
    <location>
        <begin position="42"/>
        <end position="70"/>
    </location>
</feature>
<reference evidence="2 3" key="1">
    <citation type="submission" date="2019-07" db="EMBL/GenBank/DDBJ databases">
        <title>Tomitella cavernea sp. nov., an actinomycete isolated from soil.</title>
        <authorList>
            <person name="Cheng J."/>
        </authorList>
    </citation>
    <scope>NUCLEOTIDE SEQUENCE [LARGE SCALE GENOMIC DNA]</scope>
    <source>
        <strain evidence="2 3">HY188</strain>
    </source>
</reference>
<accession>A0A516X166</accession>
<feature type="transmembrane region" description="Helical" evidence="1">
    <location>
        <begin position="141"/>
        <end position="170"/>
    </location>
</feature>
<protein>
    <submittedName>
        <fullName evidence="2">ABC transporter permease</fullName>
    </submittedName>
</protein>
<keyword evidence="3" id="KW-1185">Reference proteome</keyword>